<reference evidence="3" key="1">
    <citation type="journal article" date="2019" name="Int. J. Syst. Evol. Microbiol.">
        <title>The Global Catalogue of Microorganisms (GCM) 10K type strain sequencing project: providing services to taxonomists for standard genome sequencing and annotation.</title>
        <authorList>
            <consortium name="The Broad Institute Genomics Platform"/>
            <consortium name="The Broad Institute Genome Sequencing Center for Infectious Disease"/>
            <person name="Wu L."/>
            <person name="Ma J."/>
        </authorList>
    </citation>
    <scope>NUCLEOTIDE SEQUENCE [LARGE SCALE GENOMIC DNA]</scope>
    <source>
        <strain evidence="3">WYCCWR 13023</strain>
    </source>
</reference>
<sequence length="213" mass="25432">MKNKKKIRKDALIQLKLDIKFGFDSKEEIFDNISFTFYEDEGFDECFDKQMLMKFISKHYNKHQKDSLNWEHPTDFDKLAKAFDELIRQKIICLHNVYNREDGESDCMYAFDMLSKKRIKVIGFCYYNSYDLEQVISSNEKSLFLEFKSLKLGIKEVSKVKNKIIRTLKINGLQSNISDFDSNVIEIKNVDWKKKPDTEDWWIDRVIHLLSHS</sequence>
<organism evidence="2 3">
    <name type="scientific">Flavobacterium branchiicola</name>
    <dbReference type="NCBI Taxonomy" id="1114875"/>
    <lineage>
        <taxon>Bacteria</taxon>
        <taxon>Pseudomonadati</taxon>
        <taxon>Bacteroidota</taxon>
        <taxon>Flavobacteriia</taxon>
        <taxon>Flavobacteriales</taxon>
        <taxon>Flavobacteriaceae</taxon>
        <taxon>Flavobacterium</taxon>
    </lineage>
</organism>
<dbReference type="Proteomes" id="UP001595935">
    <property type="component" value="Unassembled WGS sequence"/>
</dbReference>
<dbReference type="InterPro" id="IPR054186">
    <property type="entry name" value="DUF6891"/>
</dbReference>
<proteinExistence type="predicted"/>
<comment type="caution">
    <text evidence="2">The sequence shown here is derived from an EMBL/GenBank/DDBJ whole genome shotgun (WGS) entry which is preliminary data.</text>
</comment>
<keyword evidence="3" id="KW-1185">Reference proteome</keyword>
<accession>A0ABV9PJ12</accession>
<evidence type="ECO:0000313" key="3">
    <source>
        <dbReference type="Proteomes" id="UP001595935"/>
    </source>
</evidence>
<evidence type="ECO:0000259" key="1">
    <source>
        <dbReference type="Pfam" id="PF21831"/>
    </source>
</evidence>
<protein>
    <submittedName>
        <fullName evidence="2">DUF6891 domain-containing protein</fullName>
    </submittedName>
</protein>
<name>A0ABV9PJ12_9FLAO</name>
<gene>
    <name evidence="2" type="ORF">ACFO5S_22590</name>
</gene>
<evidence type="ECO:0000313" key="2">
    <source>
        <dbReference type="EMBL" id="MFC4750259.1"/>
    </source>
</evidence>
<dbReference type="Pfam" id="PF21831">
    <property type="entry name" value="DUF6891"/>
    <property type="match status" value="1"/>
</dbReference>
<dbReference type="RefSeq" id="WP_213260251.1">
    <property type="nucleotide sequence ID" value="NZ_JAGYWA010000016.1"/>
</dbReference>
<dbReference type="EMBL" id="JBHSGV010000016">
    <property type="protein sequence ID" value="MFC4750259.1"/>
    <property type="molecule type" value="Genomic_DNA"/>
</dbReference>
<feature type="domain" description="DUF6891" evidence="1">
    <location>
        <begin position="7"/>
        <end position="195"/>
    </location>
</feature>